<feature type="transmembrane region" description="Helical" evidence="1">
    <location>
        <begin position="20"/>
        <end position="44"/>
    </location>
</feature>
<dbReference type="Proteomes" id="UP000502608">
    <property type="component" value="Chromosome"/>
</dbReference>
<keyword evidence="1" id="KW-0812">Transmembrane</keyword>
<gene>
    <name evidence="2" type="ORF">HBH39_12625</name>
</gene>
<dbReference type="AlphaFoldDB" id="A0A6G9QMD4"/>
<evidence type="ECO:0000313" key="2">
    <source>
        <dbReference type="EMBL" id="QIR15225.1"/>
    </source>
</evidence>
<dbReference type="EMBL" id="CP050313">
    <property type="protein sequence ID" value="QIR15225.1"/>
    <property type="molecule type" value="Genomic_DNA"/>
</dbReference>
<proteinExistence type="predicted"/>
<feature type="transmembrane region" description="Helical" evidence="1">
    <location>
        <begin position="65"/>
        <end position="85"/>
    </location>
</feature>
<accession>A0A6G9QMD4</accession>
<keyword evidence="1" id="KW-0472">Membrane</keyword>
<keyword evidence="1" id="KW-1133">Transmembrane helix</keyword>
<keyword evidence="3" id="KW-1185">Reference proteome</keyword>
<organism evidence="2 3">
    <name type="scientific">Shewanella aestuarii</name>
    <dbReference type="NCBI Taxonomy" id="1028752"/>
    <lineage>
        <taxon>Bacteria</taxon>
        <taxon>Pseudomonadati</taxon>
        <taxon>Pseudomonadota</taxon>
        <taxon>Gammaproteobacteria</taxon>
        <taxon>Alteromonadales</taxon>
        <taxon>Shewanellaceae</taxon>
        <taxon>Shewanella</taxon>
    </lineage>
</organism>
<protein>
    <recommendedName>
        <fullName evidence="4">DUF4870 domain-containing protein</fullName>
    </recommendedName>
</protein>
<evidence type="ECO:0008006" key="4">
    <source>
        <dbReference type="Google" id="ProtNLM"/>
    </source>
</evidence>
<name>A0A6G9QMD4_9GAMM</name>
<dbReference type="RefSeq" id="WP_167678806.1">
    <property type="nucleotide sequence ID" value="NZ_CP050313.1"/>
</dbReference>
<dbReference type="KEGG" id="saes:HBH39_12625"/>
<sequence>MLPSNTLSKQTTQDNTVGHFLYALMSAFPLFFIPVLVSLWFNLIQKNIKPNSLLATHLRWQRLSIIGLCPFFVLGYLISPMWLSIPVYLLGISWFSYRIFKGWISLNEGVMV</sequence>
<evidence type="ECO:0000256" key="1">
    <source>
        <dbReference type="SAM" id="Phobius"/>
    </source>
</evidence>
<reference evidence="2 3" key="1">
    <citation type="submission" date="2020-03" db="EMBL/GenBank/DDBJ databases">
        <title>Complete genome sequence of Shewanella sp.</title>
        <authorList>
            <person name="Kim Y.-S."/>
            <person name="Kim S.-J."/>
            <person name="Jung H.-K."/>
            <person name="Kim K.-H."/>
        </authorList>
    </citation>
    <scope>NUCLEOTIDE SEQUENCE [LARGE SCALE GENOMIC DNA]</scope>
    <source>
        <strain evidence="2 3">PN3F2</strain>
    </source>
</reference>
<evidence type="ECO:0000313" key="3">
    <source>
        <dbReference type="Proteomes" id="UP000502608"/>
    </source>
</evidence>